<evidence type="ECO:0000313" key="3">
    <source>
        <dbReference type="EMBL" id="POM58146.1"/>
    </source>
</evidence>
<feature type="domain" description="PiggyBac transposable element-derived protein" evidence="2">
    <location>
        <begin position="5"/>
        <end position="150"/>
    </location>
</feature>
<dbReference type="Pfam" id="PF13843">
    <property type="entry name" value="DDE_Tnp_1_7"/>
    <property type="match status" value="1"/>
</dbReference>
<protein>
    <recommendedName>
        <fullName evidence="2">PiggyBac transposable element-derived protein domain-containing protein</fullName>
    </recommendedName>
</protein>
<keyword evidence="1" id="KW-1133">Transmembrane helix</keyword>
<dbReference type="EMBL" id="NCKW01020344">
    <property type="protein sequence ID" value="POM58146.1"/>
    <property type="molecule type" value="Genomic_DNA"/>
</dbReference>
<dbReference type="InterPro" id="IPR029526">
    <property type="entry name" value="PGBD"/>
</dbReference>
<evidence type="ECO:0000313" key="4">
    <source>
        <dbReference type="Proteomes" id="UP000237271"/>
    </source>
</evidence>
<reference evidence="3 4" key="1">
    <citation type="journal article" date="2017" name="Genome Biol. Evol.">
        <title>Phytophthora megakarya and P. palmivora, closely related causal agents of cacao black pod rot, underwent increases in genome sizes and gene numbers by different mechanisms.</title>
        <authorList>
            <person name="Ali S.S."/>
            <person name="Shao J."/>
            <person name="Lary D.J."/>
            <person name="Kronmiller B."/>
            <person name="Shen D."/>
            <person name="Strem M.D."/>
            <person name="Amoako-Attah I."/>
            <person name="Akrofi A.Y."/>
            <person name="Begoude B.A."/>
            <person name="Ten Hoopen G.M."/>
            <person name="Coulibaly K."/>
            <person name="Kebe B.I."/>
            <person name="Melnick R.L."/>
            <person name="Guiltinan M.J."/>
            <person name="Tyler B.M."/>
            <person name="Meinhardt L.W."/>
            <person name="Bailey B.A."/>
        </authorList>
    </citation>
    <scope>NUCLEOTIDE SEQUENCE [LARGE SCALE GENOMIC DNA]</scope>
    <source>
        <strain evidence="4">sbr112.9</strain>
    </source>
</reference>
<name>A0A2P4WXX0_9STRA</name>
<organism evidence="3 4">
    <name type="scientific">Phytophthora palmivora</name>
    <dbReference type="NCBI Taxonomy" id="4796"/>
    <lineage>
        <taxon>Eukaryota</taxon>
        <taxon>Sar</taxon>
        <taxon>Stramenopiles</taxon>
        <taxon>Oomycota</taxon>
        <taxon>Peronosporomycetes</taxon>
        <taxon>Peronosporales</taxon>
        <taxon>Peronosporaceae</taxon>
        <taxon>Phytophthora</taxon>
    </lineage>
</organism>
<sequence length="153" mass="17296">MFRATTDRAWKLRPVIDALQIAFHRNFIPLPVMTFDEGLLPSTSPFNRMRTGMKAKPHRWGPNPLCCAAPSPRSVFGILRKASNHDDSTLPDTISGPAAMVRNLRQVFGQTCLSYFRLIRTDRFYTSVVLSMQLLAMNFYSVGTVMTTKKGRV</sequence>
<dbReference type="AlphaFoldDB" id="A0A2P4WXX0"/>
<dbReference type="PANTHER" id="PTHR46599">
    <property type="entry name" value="PIGGYBAC TRANSPOSABLE ELEMENT-DERIVED PROTEIN 4"/>
    <property type="match status" value="1"/>
</dbReference>
<evidence type="ECO:0000256" key="1">
    <source>
        <dbReference type="SAM" id="Phobius"/>
    </source>
</evidence>
<feature type="transmembrane region" description="Helical" evidence="1">
    <location>
        <begin position="124"/>
        <end position="143"/>
    </location>
</feature>
<keyword evidence="1" id="KW-0472">Membrane</keyword>
<dbReference type="Proteomes" id="UP000237271">
    <property type="component" value="Unassembled WGS sequence"/>
</dbReference>
<keyword evidence="1" id="KW-0812">Transmembrane</keyword>
<gene>
    <name evidence="3" type="ORF">PHPALM_37254</name>
</gene>
<keyword evidence="4" id="KW-1185">Reference proteome</keyword>
<dbReference type="PANTHER" id="PTHR46599:SF3">
    <property type="entry name" value="PIGGYBAC TRANSPOSABLE ELEMENT-DERIVED PROTEIN 4"/>
    <property type="match status" value="1"/>
</dbReference>
<proteinExistence type="predicted"/>
<comment type="caution">
    <text evidence="3">The sequence shown here is derived from an EMBL/GenBank/DDBJ whole genome shotgun (WGS) entry which is preliminary data.</text>
</comment>
<dbReference type="OrthoDB" id="124126at2759"/>
<evidence type="ECO:0000259" key="2">
    <source>
        <dbReference type="Pfam" id="PF13843"/>
    </source>
</evidence>
<accession>A0A2P4WXX0</accession>